<dbReference type="KEGG" id="mod:AS202_10055"/>
<dbReference type="Proteomes" id="UP000069030">
    <property type="component" value="Chromosome"/>
</dbReference>
<gene>
    <name evidence="1" type="ORF">AS202_10055</name>
</gene>
<dbReference type="PANTHER" id="PTHR37833">
    <property type="entry name" value="LIPOPROTEIN-RELATED"/>
    <property type="match status" value="1"/>
</dbReference>
<reference evidence="1 2" key="1">
    <citation type="journal article" date="2016" name="J. Zhejiang Univ. Sci. B">
        <title>Antibiotic resistance mechanisms of Myroides sp.</title>
        <authorList>
            <person name="Hu S."/>
            <person name="Yuan S."/>
            <person name="Qu H."/>
            <person name="Jiang T."/>
            <person name="Zhou Y."/>
            <person name="Wang M."/>
            <person name="Ming D."/>
        </authorList>
    </citation>
    <scope>NUCLEOTIDE SEQUENCE [LARGE SCALE GENOMIC DNA]</scope>
    <source>
        <strain evidence="1 2">PR63039</strain>
    </source>
</reference>
<name>A0A0S7E8L8_9FLAO</name>
<evidence type="ECO:0000313" key="1">
    <source>
        <dbReference type="EMBL" id="ALU26472.1"/>
    </source>
</evidence>
<evidence type="ECO:0000313" key="2">
    <source>
        <dbReference type="Proteomes" id="UP000069030"/>
    </source>
</evidence>
<organism evidence="1 2">
    <name type="scientific">Myroides odoratimimus</name>
    <dbReference type="NCBI Taxonomy" id="76832"/>
    <lineage>
        <taxon>Bacteria</taxon>
        <taxon>Pseudomonadati</taxon>
        <taxon>Bacteroidota</taxon>
        <taxon>Flavobacteriia</taxon>
        <taxon>Flavobacteriales</taxon>
        <taxon>Flavobacteriaceae</taxon>
        <taxon>Myroides</taxon>
    </lineage>
</organism>
<dbReference type="RefSeq" id="WP_006256994.1">
    <property type="nucleotide sequence ID" value="NZ_BCMQ01000006.1"/>
</dbReference>
<dbReference type="eggNOG" id="COG2885">
    <property type="taxonomic scope" value="Bacteria"/>
</dbReference>
<proteinExistence type="predicted"/>
<accession>A0A0S7E8L8</accession>
<dbReference type="PROSITE" id="PS51257">
    <property type="entry name" value="PROKAR_LIPOPROTEIN"/>
    <property type="match status" value="1"/>
</dbReference>
<dbReference type="PANTHER" id="PTHR37833:SF1">
    <property type="entry name" value="SIGNAL PEPTIDE PROTEIN"/>
    <property type="match status" value="1"/>
</dbReference>
<dbReference type="InterPro" id="IPR013783">
    <property type="entry name" value="Ig-like_fold"/>
</dbReference>
<dbReference type="InterPro" id="IPR011467">
    <property type="entry name" value="DUF1573"/>
</dbReference>
<dbReference type="AlphaFoldDB" id="A0A0S7E8L8"/>
<dbReference type="Pfam" id="PF07610">
    <property type="entry name" value="DUF1573"/>
    <property type="match status" value="1"/>
</dbReference>
<dbReference type="Gene3D" id="2.60.40.10">
    <property type="entry name" value="Immunoglobulins"/>
    <property type="match status" value="1"/>
</dbReference>
<dbReference type="EMBL" id="CP013690">
    <property type="protein sequence ID" value="ALU26472.1"/>
    <property type="molecule type" value="Genomic_DNA"/>
</dbReference>
<sequence>MRKILLLTLGLAFTVVSCKENNAASSLIDRENAAKVEGTRTNGEYPEIVFDRTVHDFGNIANNESVTTEIELKNTGKADLVIINATASCGCTVPEYQKTPIKPGETSKLTVKFQTGAEGQQQKTVTLVTNTKKGNETLTIKANVGLRSN</sequence>
<dbReference type="GeneID" id="66975151"/>
<protein>
    <submittedName>
        <fullName evidence="1">Uncharacterized protein</fullName>
    </submittedName>
</protein>